<accession>A0A6A6DPJ1</accession>
<organism evidence="1 2">
    <name type="scientific">Zopfia rhizophila CBS 207.26</name>
    <dbReference type="NCBI Taxonomy" id="1314779"/>
    <lineage>
        <taxon>Eukaryota</taxon>
        <taxon>Fungi</taxon>
        <taxon>Dikarya</taxon>
        <taxon>Ascomycota</taxon>
        <taxon>Pezizomycotina</taxon>
        <taxon>Dothideomycetes</taxon>
        <taxon>Dothideomycetes incertae sedis</taxon>
        <taxon>Zopfiaceae</taxon>
        <taxon>Zopfia</taxon>
    </lineage>
</organism>
<dbReference type="EMBL" id="ML994660">
    <property type="protein sequence ID" value="KAF2180139.1"/>
    <property type="molecule type" value="Genomic_DNA"/>
</dbReference>
<gene>
    <name evidence="1" type="ORF">K469DRAFT_753615</name>
</gene>
<evidence type="ECO:0000313" key="1">
    <source>
        <dbReference type="EMBL" id="KAF2180139.1"/>
    </source>
</evidence>
<sequence length="391" mass="45203">MAVLEMQLQITAGVAIQDEQQSAGALRAEFRKLDSLGKAISPDLLWKEFSSVKIGQLPVIIIVENWTDRLKDMENLGFPEDAQQLLRKLAMRRLGDQLSGALPTYNAATKESRLVIEFMRACNQNSQCASQNKHPVQIGQVDYHPVQLFACSYSSKETDQTEAKTFIFFFADGLGSSPYNKLKRYYTETNFRRWRRLAQNHLWALEDLVYLYVDWSSILDSLRKFRKNSELSAYKEEHSVMAQTRLLHMHIGTVIQFRELLRLQQAIVRHAMSLIRQYERVDDTFFKADSLNYLQEDFELLYRFRAIDDQMSYSRITVDNIADQLQNLLQLVCLPYGVFAGVEHLGFWGDLPRTFWDPISQIRSQFCMGKPGRRIPKSDAFSRICGAILIG</sequence>
<keyword evidence="2" id="KW-1185">Reference proteome</keyword>
<evidence type="ECO:0000313" key="2">
    <source>
        <dbReference type="Proteomes" id="UP000800200"/>
    </source>
</evidence>
<protein>
    <submittedName>
        <fullName evidence="1">Uncharacterized protein</fullName>
    </submittedName>
</protein>
<reference evidence="1" key="1">
    <citation type="journal article" date="2020" name="Stud. Mycol.">
        <title>101 Dothideomycetes genomes: a test case for predicting lifestyles and emergence of pathogens.</title>
        <authorList>
            <person name="Haridas S."/>
            <person name="Albert R."/>
            <person name="Binder M."/>
            <person name="Bloem J."/>
            <person name="Labutti K."/>
            <person name="Salamov A."/>
            <person name="Andreopoulos B."/>
            <person name="Baker S."/>
            <person name="Barry K."/>
            <person name="Bills G."/>
            <person name="Bluhm B."/>
            <person name="Cannon C."/>
            <person name="Castanera R."/>
            <person name="Culley D."/>
            <person name="Daum C."/>
            <person name="Ezra D."/>
            <person name="Gonzalez J."/>
            <person name="Henrissat B."/>
            <person name="Kuo A."/>
            <person name="Liang C."/>
            <person name="Lipzen A."/>
            <person name="Lutzoni F."/>
            <person name="Magnuson J."/>
            <person name="Mondo S."/>
            <person name="Nolan M."/>
            <person name="Ohm R."/>
            <person name="Pangilinan J."/>
            <person name="Park H.-J."/>
            <person name="Ramirez L."/>
            <person name="Alfaro M."/>
            <person name="Sun H."/>
            <person name="Tritt A."/>
            <person name="Yoshinaga Y."/>
            <person name="Zwiers L.-H."/>
            <person name="Turgeon B."/>
            <person name="Goodwin S."/>
            <person name="Spatafora J."/>
            <person name="Crous P."/>
            <person name="Grigoriev I."/>
        </authorList>
    </citation>
    <scope>NUCLEOTIDE SEQUENCE</scope>
    <source>
        <strain evidence="1">CBS 207.26</strain>
    </source>
</reference>
<name>A0A6A6DPJ1_9PEZI</name>
<dbReference type="Proteomes" id="UP000800200">
    <property type="component" value="Unassembled WGS sequence"/>
</dbReference>
<proteinExistence type="predicted"/>
<dbReference type="AlphaFoldDB" id="A0A6A6DPJ1"/>
<dbReference type="OrthoDB" id="3231000at2759"/>